<dbReference type="Pfam" id="PF00929">
    <property type="entry name" value="RNase_T"/>
    <property type="match status" value="1"/>
</dbReference>
<dbReference type="GO" id="GO:0009380">
    <property type="term" value="C:excinuclease repair complex"/>
    <property type="evidence" value="ECO:0007669"/>
    <property type="project" value="TreeGrafter"/>
</dbReference>
<dbReference type="InterPro" id="IPR012337">
    <property type="entry name" value="RNaseH-like_sf"/>
</dbReference>
<dbReference type="InterPro" id="IPR047296">
    <property type="entry name" value="GIY-YIG_UvrC_Cho"/>
</dbReference>
<dbReference type="SMART" id="SM00465">
    <property type="entry name" value="GIYc"/>
    <property type="match status" value="1"/>
</dbReference>
<keyword evidence="15" id="KW-0808">Transferase</keyword>
<comment type="caution">
    <text evidence="15">The sequence shown here is derived from an EMBL/GenBank/DDBJ whole genome shotgun (WGS) entry which is preliminary data.</text>
</comment>
<dbReference type="SUPFAM" id="SSF82771">
    <property type="entry name" value="GIY-YIG endonuclease"/>
    <property type="match status" value="1"/>
</dbReference>
<evidence type="ECO:0000256" key="10">
    <source>
        <dbReference type="ARBA" id="ARBA00026073"/>
    </source>
</evidence>
<dbReference type="InterPro" id="IPR013520">
    <property type="entry name" value="Ribonucl_H"/>
</dbReference>
<proteinExistence type="predicted"/>
<keyword evidence="6" id="KW-0267">Excision nuclease</keyword>
<evidence type="ECO:0000313" key="15">
    <source>
        <dbReference type="EMBL" id="MBB3048565.1"/>
    </source>
</evidence>
<feature type="domain" description="GIY-YIG" evidence="14">
    <location>
        <begin position="201"/>
        <end position="279"/>
    </location>
</feature>
<keyword evidence="2" id="KW-0227">DNA damage</keyword>
<evidence type="ECO:0000256" key="8">
    <source>
        <dbReference type="ARBA" id="ARBA00023236"/>
    </source>
</evidence>
<name>A0A7W4W6Z4_9GAMM</name>
<dbReference type="PROSITE" id="PS50164">
    <property type="entry name" value="GIY_YIG"/>
    <property type="match status" value="1"/>
</dbReference>
<dbReference type="Gene3D" id="3.40.1440.10">
    <property type="entry name" value="GIY-YIG endonuclease"/>
    <property type="match status" value="1"/>
</dbReference>
<protein>
    <recommendedName>
        <fullName evidence="11">Excinuclease cho</fullName>
    </recommendedName>
    <alternativeName>
        <fullName evidence="13">Endonuclease cho</fullName>
    </alternativeName>
    <alternativeName>
        <fullName evidence="12">UvrC homolog protein</fullName>
    </alternativeName>
</protein>
<dbReference type="PANTHER" id="PTHR30562">
    <property type="entry name" value="UVRC/OXIDOREDUCTASE"/>
    <property type="match status" value="1"/>
</dbReference>
<dbReference type="SUPFAM" id="SSF53098">
    <property type="entry name" value="Ribonuclease H-like"/>
    <property type="match status" value="1"/>
</dbReference>
<evidence type="ECO:0000256" key="9">
    <source>
        <dbReference type="ARBA" id="ARBA00025483"/>
    </source>
</evidence>
<dbReference type="GO" id="GO:0009432">
    <property type="term" value="P:SOS response"/>
    <property type="evidence" value="ECO:0007669"/>
    <property type="project" value="UniProtKB-KW"/>
</dbReference>
<keyword evidence="3" id="KW-0228">DNA excision</keyword>
<dbReference type="CDD" id="cd06127">
    <property type="entry name" value="DEDDh"/>
    <property type="match status" value="1"/>
</dbReference>
<evidence type="ECO:0000256" key="5">
    <source>
        <dbReference type="ARBA" id="ARBA00022839"/>
    </source>
</evidence>
<dbReference type="GO" id="GO:0004527">
    <property type="term" value="F:exonuclease activity"/>
    <property type="evidence" value="ECO:0007669"/>
    <property type="project" value="UniProtKB-KW"/>
</dbReference>
<dbReference type="Proteomes" id="UP000537130">
    <property type="component" value="Unassembled WGS sequence"/>
</dbReference>
<dbReference type="RefSeq" id="WP_183411346.1">
    <property type="nucleotide sequence ID" value="NZ_JACHWY010000003.1"/>
</dbReference>
<keyword evidence="4" id="KW-0378">Hydrolase</keyword>
<dbReference type="GO" id="GO:0016779">
    <property type="term" value="F:nucleotidyltransferase activity"/>
    <property type="evidence" value="ECO:0007669"/>
    <property type="project" value="UniProtKB-KW"/>
</dbReference>
<comment type="function">
    <text evidence="9">DNA polymerase III is a complex, multichain enzyme responsible for most of the replicative synthesis in bacteria. The epsilon subunit contain the editing function and is a proofreading 3'-5' exonuclease.</text>
</comment>
<evidence type="ECO:0000256" key="11">
    <source>
        <dbReference type="ARBA" id="ARBA00040756"/>
    </source>
</evidence>
<dbReference type="FunFam" id="3.30.420.10:FF:000045">
    <property type="entry name" value="3'-5' exonuclease DinG"/>
    <property type="match status" value="1"/>
</dbReference>
<dbReference type="InterPro" id="IPR050066">
    <property type="entry name" value="UvrABC_protein_C"/>
</dbReference>
<organism evidence="15 16">
    <name type="scientific">Litorivivens lipolytica</name>
    <dbReference type="NCBI Taxonomy" id="1524264"/>
    <lineage>
        <taxon>Bacteria</taxon>
        <taxon>Pseudomonadati</taxon>
        <taxon>Pseudomonadota</taxon>
        <taxon>Gammaproteobacteria</taxon>
        <taxon>Litorivivens</taxon>
    </lineage>
</organism>
<comment type="subunit">
    <text evidence="10">DNA polymerase III contains a core (composed of alpha, epsilon and theta chains) that associates with a tau subunit. This core dimerizes to form the POLIII' complex. PolIII' associates with the gamma complex (composed of gamma, delta, delta', psi and chi chains) and with the beta chain to form the complete DNA polymerase III complex.</text>
</comment>
<keyword evidence="5" id="KW-0269">Exonuclease</keyword>
<evidence type="ECO:0000256" key="3">
    <source>
        <dbReference type="ARBA" id="ARBA00022769"/>
    </source>
</evidence>
<dbReference type="SMART" id="SM00479">
    <property type="entry name" value="EXOIII"/>
    <property type="match status" value="1"/>
</dbReference>
<keyword evidence="7" id="KW-0234">DNA repair</keyword>
<dbReference type="GO" id="GO:0003676">
    <property type="term" value="F:nucleic acid binding"/>
    <property type="evidence" value="ECO:0007669"/>
    <property type="project" value="InterPro"/>
</dbReference>
<evidence type="ECO:0000256" key="12">
    <source>
        <dbReference type="ARBA" id="ARBA00042138"/>
    </source>
</evidence>
<keyword evidence="15" id="KW-0548">Nucleotidyltransferase</keyword>
<dbReference type="InterPro" id="IPR035901">
    <property type="entry name" value="GIY-YIG_endonuc_sf"/>
</dbReference>
<evidence type="ECO:0000256" key="2">
    <source>
        <dbReference type="ARBA" id="ARBA00022763"/>
    </source>
</evidence>
<dbReference type="EMBL" id="JACHWY010000003">
    <property type="protein sequence ID" value="MBB3048565.1"/>
    <property type="molecule type" value="Genomic_DNA"/>
</dbReference>
<sequence>MLLNLPLALLDLETTGGNPVRDRITEVGLCLWHDDGSEWYWESLVNPYTVIPEFIRKITGISQGMVDDAPGFEDLAAELFRYLEDCVLVAHNARFDSAFLRRAFEGCGYSYRPKVLCTLRLARKLYPDWPSHSLDNICRQIGYHRDVSHRAMADVVAMKAFLEFAIEDCGQDAVEAAVRQQWKLPSLPVHLSRADIDNIPDEPGVYRFYGDNGGLLYVGKSTQLRTRVLSHFNADHASAKEMKLAQLVRSLEWETTAGELGALLRENEQIKQLGPVFNRRQRRQRSLWYFRLEEVDGYLQPVLTEQVLDGGWRSTETVYGLYKTRKQAREALLKIATEHRLCQRRLGLEKGLEKGRGACFGYQLKRCAGACVGEESQTVYNLRLKELMSKRRLDPWPYEGPVVALEERGEQRDFHVIDYWAYLGTVQRAEEIMPLFAQKSRRFDWDSYKLLIRHLPDARVMPLSSFGRLCDGSA</sequence>
<dbReference type="Pfam" id="PF01541">
    <property type="entry name" value="GIY-YIG"/>
    <property type="match status" value="1"/>
</dbReference>
<accession>A0A7W4W6Z4</accession>
<evidence type="ECO:0000313" key="16">
    <source>
        <dbReference type="Proteomes" id="UP000537130"/>
    </source>
</evidence>
<dbReference type="Gene3D" id="3.30.420.10">
    <property type="entry name" value="Ribonuclease H-like superfamily/Ribonuclease H"/>
    <property type="match status" value="1"/>
</dbReference>
<evidence type="ECO:0000256" key="6">
    <source>
        <dbReference type="ARBA" id="ARBA00022881"/>
    </source>
</evidence>
<dbReference type="AlphaFoldDB" id="A0A7W4W6Z4"/>
<evidence type="ECO:0000256" key="4">
    <source>
        <dbReference type="ARBA" id="ARBA00022801"/>
    </source>
</evidence>
<dbReference type="GO" id="GO:0006289">
    <property type="term" value="P:nucleotide-excision repair"/>
    <property type="evidence" value="ECO:0007669"/>
    <property type="project" value="InterPro"/>
</dbReference>
<dbReference type="InterPro" id="IPR000305">
    <property type="entry name" value="GIY-YIG_endonuc"/>
</dbReference>
<evidence type="ECO:0000256" key="7">
    <source>
        <dbReference type="ARBA" id="ARBA00023204"/>
    </source>
</evidence>
<dbReference type="CDD" id="cd10434">
    <property type="entry name" value="GIY-YIG_UvrC_Cho"/>
    <property type="match status" value="1"/>
</dbReference>
<keyword evidence="8" id="KW-0742">SOS response</keyword>
<evidence type="ECO:0000256" key="13">
    <source>
        <dbReference type="ARBA" id="ARBA00042732"/>
    </source>
</evidence>
<evidence type="ECO:0000259" key="14">
    <source>
        <dbReference type="PROSITE" id="PS50164"/>
    </source>
</evidence>
<gene>
    <name evidence="15" type="ORF">FHR99_002839</name>
</gene>
<keyword evidence="16" id="KW-1185">Reference proteome</keyword>
<keyword evidence="1" id="KW-0540">Nuclease</keyword>
<dbReference type="PANTHER" id="PTHR30562:SF10">
    <property type="entry name" value="EXCINUCLEASE CHO"/>
    <property type="match status" value="1"/>
</dbReference>
<reference evidence="15 16" key="1">
    <citation type="submission" date="2020-08" db="EMBL/GenBank/DDBJ databases">
        <title>Genomic Encyclopedia of Type Strains, Phase III (KMG-III): the genomes of soil and plant-associated and newly described type strains.</title>
        <authorList>
            <person name="Whitman W."/>
        </authorList>
    </citation>
    <scope>NUCLEOTIDE SEQUENCE [LARGE SCALE GENOMIC DNA]</scope>
    <source>
        <strain evidence="15 16">CECT 8654</strain>
    </source>
</reference>
<dbReference type="InterPro" id="IPR036397">
    <property type="entry name" value="RNaseH_sf"/>
</dbReference>
<evidence type="ECO:0000256" key="1">
    <source>
        <dbReference type="ARBA" id="ARBA00022722"/>
    </source>
</evidence>